<keyword evidence="6" id="KW-1185">Reference proteome</keyword>
<evidence type="ECO:0000313" key="5">
    <source>
        <dbReference type="EMBL" id="KAK2104349.1"/>
    </source>
</evidence>
<sequence>MLKGKNQAFKEMNMEEGGCQHHGEQLHLTIAENTFYPVTLDVLHQIFSKFSTVLKNITFSKKNPFQALLQYMDPVSAQDTKLSLDGQNISYACCTLRSHFSKLSSLNSSTTMTTQPDSNYTPRPALRDSQPSLTLASLAIPSVAAPRFLAHPSAVAAAVAGWIAISGQVGAGNSALLVSNLNQERVIILLGVYDN</sequence>
<proteinExistence type="predicted"/>
<evidence type="ECO:0000256" key="3">
    <source>
        <dbReference type="SAM" id="MobiDB-lite"/>
    </source>
</evidence>
<name>A0ABQ9V5X2_SAGOE</name>
<dbReference type="InterPro" id="IPR012677">
    <property type="entry name" value="Nucleotide-bd_a/b_plait_sf"/>
</dbReference>
<evidence type="ECO:0000256" key="2">
    <source>
        <dbReference type="ARBA" id="ARBA00022884"/>
    </source>
</evidence>
<feature type="domain" description="PTBP1-like RNA recognition motif 2" evidence="4">
    <location>
        <begin position="23"/>
        <end position="97"/>
    </location>
</feature>
<evidence type="ECO:0000256" key="1">
    <source>
        <dbReference type="ARBA" id="ARBA00022737"/>
    </source>
</evidence>
<dbReference type="Gene3D" id="3.30.70.330">
    <property type="match status" value="1"/>
</dbReference>
<keyword evidence="1" id="KW-0677">Repeat</keyword>
<evidence type="ECO:0000313" key="6">
    <source>
        <dbReference type="Proteomes" id="UP001266305"/>
    </source>
</evidence>
<dbReference type="Proteomes" id="UP001266305">
    <property type="component" value="Unassembled WGS sequence"/>
</dbReference>
<feature type="region of interest" description="Disordered" evidence="3">
    <location>
        <begin position="107"/>
        <end position="126"/>
    </location>
</feature>
<accession>A0ABQ9V5X2</accession>
<protein>
    <recommendedName>
        <fullName evidence="4">PTBP1-like RNA recognition motif 2 domain-containing protein</fullName>
    </recommendedName>
</protein>
<dbReference type="InterPro" id="IPR021790">
    <property type="entry name" value="PTBP1-like_RRM2"/>
</dbReference>
<feature type="non-terminal residue" evidence="5">
    <location>
        <position position="195"/>
    </location>
</feature>
<comment type="caution">
    <text evidence="5">The sequence shown here is derived from an EMBL/GenBank/DDBJ whole genome shotgun (WGS) entry which is preliminary data.</text>
</comment>
<dbReference type="EMBL" id="JASSZA010000008">
    <property type="protein sequence ID" value="KAK2104349.1"/>
    <property type="molecule type" value="Genomic_DNA"/>
</dbReference>
<evidence type="ECO:0000259" key="4">
    <source>
        <dbReference type="Pfam" id="PF11835"/>
    </source>
</evidence>
<dbReference type="SUPFAM" id="SSF54928">
    <property type="entry name" value="RNA-binding domain, RBD"/>
    <property type="match status" value="1"/>
</dbReference>
<dbReference type="InterPro" id="IPR035979">
    <property type="entry name" value="RBD_domain_sf"/>
</dbReference>
<reference evidence="5 6" key="1">
    <citation type="submission" date="2023-05" db="EMBL/GenBank/DDBJ databases">
        <title>B98-5 Cell Line De Novo Hybrid Assembly: An Optical Mapping Approach.</title>
        <authorList>
            <person name="Kananen K."/>
            <person name="Auerbach J.A."/>
            <person name="Kautto E."/>
            <person name="Blachly J.S."/>
        </authorList>
    </citation>
    <scope>NUCLEOTIDE SEQUENCE [LARGE SCALE GENOMIC DNA]</scope>
    <source>
        <strain evidence="5">B95-8</strain>
        <tissue evidence="5">Cell line</tissue>
    </source>
</reference>
<dbReference type="Pfam" id="PF11835">
    <property type="entry name" value="RRM_8"/>
    <property type="match status" value="1"/>
</dbReference>
<dbReference type="PANTHER" id="PTHR15592">
    <property type="entry name" value="MATRIN 3/NUCLEAR PROTEIN 220-RELATED"/>
    <property type="match status" value="1"/>
</dbReference>
<gene>
    <name evidence="5" type="ORF">P7K49_018205</name>
</gene>
<organism evidence="5 6">
    <name type="scientific">Saguinus oedipus</name>
    <name type="common">Cotton-top tamarin</name>
    <name type="synonym">Oedipomidas oedipus</name>
    <dbReference type="NCBI Taxonomy" id="9490"/>
    <lineage>
        <taxon>Eukaryota</taxon>
        <taxon>Metazoa</taxon>
        <taxon>Chordata</taxon>
        <taxon>Craniata</taxon>
        <taxon>Vertebrata</taxon>
        <taxon>Euteleostomi</taxon>
        <taxon>Mammalia</taxon>
        <taxon>Eutheria</taxon>
        <taxon>Euarchontoglires</taxon>
        <taxon>Primates</taxon>
        <taxon>Haplorrhini</taxon>
        <taxon>Platyrrhini</taxon>
        <taxon>Cebidae</taxon>
        <taxon>Callitrichinae</taxon>
        <taxon>Saguinus</taxon>
    </lineage>
</organism>
<keyword evidence="2" id="KW-0694">RNA-binding</keyword>